<evidence type="ECO:0000313" key="3">
    <source>
        <dbReference type="WBParaSite" id="HPBE_0001513801-mRNA-1"/>
    </source>
</evidence>
<dbReference type="Proteomes" id="UP000050761">
    <property type="component" value="Unassembled WGS sequence"/>
</dbReference>
<reference evidence="1 2" key="1">
    <citation type="submission" date="2018-11" db="EMBL/GenBank/DDBJ databases">
        <authorList>
            <consortium name="Pathogen Informatics"/>
        </authorList>
    </citation>
    <scope>NUCLEOTIDE SEQUENCE [LARGE SCALE GENOMIC DNA]</scope>
</reference>
<evidence type="ECO:0000313" key="2">
    <source>
        <dbReference type="Proteomes" id="UP000050761"/>
    </source>
</evidence>
<dbReference type="EMBL" id="UZAH01028708">
    <property type="protein sequence ID" value="VDP01879.1"/>
    <property type="molecule type" value="Genomic_DNA"/>
</dbReference>
<accession>A0A3P8DMF1</accession>
<protein>
    <submittedName>
        <fullName evidence="1 3">Uncharacterized protein</fullName>
    </submittedName>
</protein>
<keyword evidence="2" id="KW-1185">Reference proteome</keyword>
<organism evidence="2 3">
    <name type="scientific">Heligmosomoides polygyrus</name>
    <name type="common">Parasitic roundworm</name>
    <dbReference type="NCBI Taxonomy" id="6339"/>
    <lineage>
        <taxon>Eukaryota</taxon>
        <taxon>Metazoa</taxon>
        <taxon>Ecdysozoa</taxon>
        <taxon>Nematoda</taxon>
        <taxon>Chromadorea</taxon>
        <taxon>Rhabditida</taxon>
        <taxon>Rhabditina</taxon>
        <taxon>Rhabditomorpha</taxon>
        <taxon>Strongyloidea</taxon>
        <taxon>Heligmosomidae</taxon>
        <taxon>Heligmosomoides</taxon>
    </lineage>
</organism>
<evidence type="ECO:0000313" key="1">
    <source>
        <dbReference type="EMBL" id="VDP01879.1"/>
    </source>
</evidence>
<accession>A0A183G1P3</accession>
<name>A0A183G1P3_HELPZ</name>
<reference evidence="3" key="2">
    <citation type="submission" date="2019-09" db="UniProtKB">
        <authorList>
            <consortium name="WormBaseParasite"/>
        </authorList>
    </citation>
    <scope>IDENTIFICATION</scope>
</reference>
<proteinExistence type="predicted"/>
<dbReference type="AlphaFoldDB" id="A0A183G1P3"/>
<dbReference type="WBParaSite" id="HPBE_0001513801-mRNA-1">
    <property type="protein sequence ID" value="HPBE_0001513801-mRNA-1"/>
    <property type="gene ID" value="HPBE_0001513801"/>
</dbReference>
<sequence>MFGCRVLLERPMGITEVLVGPRKNYGLKNVSVVHIFIDFLSFIHENQRGPARGMIPPQTMAGCGFSRCPTIAEVLGASVDHILPFL</sequence>
<gene>
    <name evidence="1" type="ORF">HPBE_LOCUS15137</name>
</gene>